<name>A0A381YB91_9ZZZZ</name>
<dbReference type="InterPro" id="IPR029061">
    <property type="entry name" value="THDP-binding"/>
</dbReference>
<dbReference type="InterPro" id="IPR005475">
    <property type="entry name" value="Transketolase-like_Pyr-bd"/>
</dbReference>
<dbReference type="InterPro" id="IPR020826">
    <property type="entry name" value="Transketolase_BS"/>
</dbReference>
<dbReference type="FunFam" id="3.40.50.970:FF:000004">
    <property type="entry name" value="Transketolase"/>
    <property type="match status" value="1"/>
</dbReference>
<reference evidence="12" key="1">
    <citation type="submission" date="2018-05" db="EMBL/GenBank/DDBJ databases">
        <authorList>
            <person name="Lanie J.A."/>
            <person name="Ng W.-L."/>
            <person name="Kazmierczak K.M."/>
            <person name="Andrzejewski T.M."/>
            <person name="Davidsen T.M."/>
            <person name="Wayne K.J."/>
            <person name="Tettelin H."/>
            <person name="Glass J.I."/>
            <person name="Rusch D."/>
            <person name="Podicherti R."/>
            <person name="Tsui H.-C.T."/>
            <person name="Winkler M.E."/>
        </authorList>
    </citation>
    <scope>NUCLEOTIDE SEQUENCE</scope>
</reference>
<protein>
    <recommendedName>
        <fullName evidence="5">transketolase</fullName>
        <ecNumber evidence="5">2.2.1.1</ecNumber>
    </recommendedName>
</protein>
<dbReference type="InterPro" id="IPR049557">
    <property type="entry name" value="Transketolase_CS"/>
</dbReference>
<keyword evidence="6" id="KW-0808">Transferase</keyword>
<evidence type="ECO:0000256" key="1">
    <source>
        <dbReference type="ARBA" id="ARBA00001946"/>
    </source>
</evidence>
<keyword evidence="7" id="KW-0479">Metal-binding</keyword>
<dbReference type="AlphaFoldDB" id="A0A381YB91"/>
<dbReference type="InterPro" id="IPR055152">
    <property type="entry name" value="Transketolase-like_C_2"/>
</dbReference>
<dbReference type="SMART" id="SM00861">
    <property type="entry name" value="Transket_pyr"/>
    <property type="match status" value="1"/>
</dbReference>
<dbReference type="Pfam" id="PF02779">
    <property type="entry name" value="Transket_pyr"/>
    <property type="match status" value="1"/>
</dbReference>
<evidence type="ECO:0000256" key="8">
    <source>
        <dbReference type="ARBA" id="ARBA00022842"/>
    </source>
</evidence>
<dbReference type="Gene3D" id="3.40.50.970">
    <property type="match status" value="2"/>
</dbReference>
<dbReference type="NCBIfam" id="TIGR00232">
    <property type="entry name" value="tktlase_bact"/>
    <property type="match status" value="1"/>
</dbReference>
<feature type="domain" description="Transketolase-like pyrimidine-binding" evidence="11">
    <location>
        <begin position="354"/>
        <end position="525"/>
    </location>
</feature>
<organism evidence="12">
    <name type="scientific">marine metagenome</name>
    <dbReference type="NCBI Taxonomy" id="408172"/>
    <lineage>
        <taxon>unclassified sequences</taxon>
        <taxon>metagenomes</taxon>
        <taxon>ecological metagenomes</taxon>
    </lineage>
</organism>
<dbReference type="InterPro" id="IPR033247">
    <property type="entry name" value="Transketolase_fam"/>
</dbReference>
<dbReference type="PANTHER" id="PTHR43522">
    <property type="entry name" value="TRANSKETOLASE"/>
    <property type="match status" value="1"/>
</dbReference>
<comment type="catalytic activity">
    <reaction evidence="10">
        <text>D-sedoheptulose 7-phosphate + D-glyceraldehyde 3-phosphate = aldehydo-D-ribose 5-phosphate + D-xylulose 5-phosphate</text>
        <dbReference type="Rhea" id="RHEA:10508"/>
        <dbReference type="ChEBI" id="CHEBI:57483"/>
        <dbReference type="ChEBI" id="CHEBI:57737"/>
        <dbReference type="ChEBI" id="CHEBI:58273"/>
        <dbReference type="ChEBI" id="CHEBI:59776"/>
        <dbReference type="EC" id="2.2.1.1"/>
    </reaction>
</comment>
<comment type="subunit">
    <text evidence="4">Homodimer.</text>
</comment>
<dbReference type="InterPro" id="IPR009014">
    <property type="entry name" value="Transketo_C/PFOR_II"/>
</dbReference>
<sequence>MSTNPTNPQDLHQFANCIRFLTIDAVQKANSGHPGMPMGMADIATVLFKDHLKFDPNNPQWLDRDRLIISNGHGSMLLYASLYLTGYKDITLNDIKKFRQLESPTAGHPEYGEIAGIETTTGPLSQGLANGVGFSLAEKILQSKFGKNFINHYTYVFAGDGCLMEGLSHESCSLAGHLNLSKLIVLFDENSISIDGPTSLSVSDNTIKRFESYGWKTLSINGHNHKEISKAITIAKNHNCPTLIACKTKIGFGSPNKESTSSSHGSPLGEDEVRLTRKNLKWQHKPFEIPNDLLDGWRNFYKRNNDDIYAWKKVFKKISNTLDFKNYFSFTIPSETKKLIKEFKSKHFKDKTNCATRKASEKSIEILSKNIDNLIGGSADLTGSNNTKTNSMRAITKSDYSGRYIYYGIREHAMAGVMNGLSLHGGLRPYGGTFLAFTDYCRPSIRLAAFMKLPVIYIMTHDSIGLGEDGPTHQPVEHLASLRAIPNLTVIRPCDIIETIEAWENALNSSSSPTILVLTRQNLPLMRSKDIEENAVQLGAYPIFDQDNYHATIFATGSEVEIAVNAAKQLANENINLRVISFPSWELFSMQSDSYKQKILGNKPRFAIEAGVINGWEKFVPSQNFLGMKSFGASGPYKKLYEYFGITTDNLIKMIKNNI</sequence>
<dbReference type="PANTHER" id="PTHR43522:SF2">
    <property type="entry name" value="TRANSKETOLASE 1-RELATED"/>
    <property type="match status" value="1"/>
</dbReference>
<dbReference type="InterPro" id="IPR005474">
    <property type="entry name" value="Transketolase_N"/>
</dbReference>
<evidence type="ECO:0000259" key="11">
    <source>
        <dbReference type="SMART" id="SM00861"/>
    </source>
</evidence>
<dbReference type="GO" id="GO:0046872">
    <property type="term" value="F:metal ion binding"/>
    <property type="evidence" value="ECO:0007669"/>
    <property type="project" value="UniProtKB-KW"/>
</dbReference>
<dbReference type="SUPFAM" id="SSF52922">
    <property type="entry name" value="TK C-terminal domain-like"/>
    <property type="match status" value="1"/>
</dbReference>
<keyword evidence="8" id="KW-0460">Magnesium</keyword>
<dbReference type="GO" id="GO:0004802">
    <property type="term" value="F:transketolase activity"/>
    <property type="evidence" value="ECO:0007669"/>
    <property type="project" value="UniProtKB-EC"/>
</dbReference>
<evidence type="ECO:0000256" key="2">
    <source>
        <dbReference type="ARBA" id="ARBA00001964"/>
    </source>
</evidence>
<dbReference type="GO" id="GO:0005829">
    <property type="term" value="C:cytosol"/>
    <property type="evidence" value="ECO:0007669"/>
    <property type="project" value="TreeGrafter"/>
</dbReference>
<keyword evidence="9" id="KW-0786">Thiamine pyrophosphate</keyword>
<dbReference type="EC" id="2.2.1.1" evidence="5"/>
<dbReference type="SUPFAM" id="SSF52518">
    <property type="entry name" value="Thiamin diphosphate-binding fold (THDP-binding)"/>
    <property type="match status" value="2"/>
</dbReference>
<dbReference type="Pfam" id="PF00456">
    <property type="entry name" value="Transketolase_N"/>
    <property type="match status" value="1"/>
</dbReference>
<evidence type="ECO:0000256" key="3">
    <source>
        <dbReference type="ARBA" id="ARBA00007131"/>
    </source>
</evidence>
<evidence type="ECO:0000256" key="9">
    <source>
        <dbReference type="ARBA" id="ARBA00023052"/>
    </source>
</evidence>
<dbReference type="CDD" id="cd07033">
    <property type="entry name" value="TPP_PYR_DXS_TK_like"/>
    <property type="match status" value="1"/>
</dbReference>
<evidence type="ECO:0000256" key="10">
    <source>
        <dbReference type="ARBA" id="ARBA00049473"/>
    </source>
</evidence>
<comment type="cofactor">
    <cofactor evidence="2">
        <name>thiamine diphosphate</name>
        <dbReference type="ChEBI" id="CHEBI:58937"/>
    </cofactor>
</comment>
<dbReference type="FunFam" id="3.40.50.970:FF:000003">
    <property type="entry name" value="Transketolase"/>
    <property type="match status" value="1"/>
</dbReference>
<comment type="similarity">
    <text evidence="3">Belongs to the transketolase family.</text>
</comment>
<gene>
    <name evidence="12" type="ORF">METZ01_LOCUS127129</name>
</gene>
<dbReference type="Gene3D" id="3.40.50.920">
    <property type="match status" value="1"/>
</dbReference>
<dbReference type="CDD" id="cd02012">
    <property type="entry name" value="TPP_TK"/>
    <property type="match status" value="1"/>
</dbReference>
<evidence type="ECO:0000256" key="5">
    <source>
        <dbReference type="ARBA" id="ARBA00013152"/>
    </source>
</evidence>
<accession>A0A381YB91</accession>
<dbReference type="PROSITE" id="PS00801">
    <property type="entry name" value="TRANSKETOLASE_1"/>
    <property type="match status" value="1"/>
</dbReference>
<proteinExistence type="inferred from homology"/>
<dbReference type="InterPro" id="IPR005478">
    <property type="entry name" value="Transketolase_bac-like"/>
</dbReference>
<comment type="cofactor">
    <cofactor evidence="1">
        <name>Mg(2+)</name>
        <dbReference type="ChEBI" id="CHEBI:18420"/>
    </cofactor>
</comment>
<evidence type="ECO:0000256" key="6">
    <source>
        <dbReference type="ARBA" id="ARBA00022679"/>
    </source>
</evidence>
<dbReference type="EMBL" id="UINC01017815">
    <property type="protein sequence ID" value="SVA74275.1"/>
    <property type="molecule type" value="Genomic_DNA"/>
</dbReference>
<evidence type="ECO:0000256" key="7">
    <source>
        <dbReference type="ARBA" id="ARBA00022723"/>
    </source>
</evidence>
<dbReference type="Pfam" id="PF22613">
    <property type="entry name" value="Transketolase_C_1"/>
    <property type="match status" value="1"/>
</dbReference>
<evidence type="ECO:0000313" key="12">
    <source>
        <dbReference type="EMBL" id="SVA74275.1"/>
    </source>
</evidence>
<evidence type="ECO:0000256" key="4">
    <source>
        <dbReference type="ARBA" id="ARBA00011738"/>
    </source>
</evidence>
<dbReference type="GO" id="GO:0006098">
    <property type="term" value="P:pentose-phosphate shunt"/>
    <property type="evidence" value="ECO:0007669"/>
    <property type="project" value="TreeGrafter"/>
</dbReference>
<dbReference type="PROSITE" id="PS00802">
    <property type="entry name" value="TRANSKETOLASE_2"/>
    <property type="match status" value="1"/>
</dbReference>